<evidence type="ECO:0000313" key="2">
    <source>
        <dbReference type="Proteomes" id="UP000186394"/>
    </source>
</evidence>
<sequence>MEDKVTHSDRVFMVPTHRPIERAALERHVAEIEHARHTLGERIPLVIVENRSDNRHLISEVAAEHPQLNIYRLDDSDIAEFQEALKRHLPPPSRAALDSISDTGVLNYGNVFNRLYLVASAMGARHLHRRDSDTYAQENEGRLIPPLELEMSFLGEVDTEGMTCFMVGGGYTGKWSIDIDHLIHQPNREPAYRFFRTLSIEPEDFSLVLEEHIQGNASEYIEDRLEFNSKKEPDCGNVALYDLFRYIPCSPVDYALGSDYFTIANIIELGLGRVYHNRSAVHMHTDTRYSDETKLYSYWRGVATLIVYQHFYRNFYKTLKSIDNPTTERDKSIIAWRLARHLEEFLEVHLKNTAGLDLLLQDFTQLIHMKEDVAVSRAIDSLQSELPVIKRSVTDALPSHVQLLREWHTITAAATKLSCSDPSWQESWLVGKHAN</sequence>
<dbReference type="AlphaFoldDB" id="A0A1Q8VS36"/>
<accession>A0A1Q8VS36</accession>
<organism evidence="1 2">
    <name type="scientific">Actinomyces oris</name>
    <dbReference type="NCBI Taxonomy" id="544580"/>
    <lineage>
        <taxon>Bacteria</taxon>
        <taxon>Bacillati</taxon>
        <taxon>Actinomycetota</taxon>
        <taxon>Actinomycetes</taxon>
        <taxon>Actinomycetales</taxon>
        <taxon>Actinomycetaceae</taxon>
        <taxon>Actinomyces</taxon>
    </lineage>
</organism>
<evidence type="ECO:0008006" key="3">
    <source>
        <dbReference type="Google" id="ProtNLM"/>
    </source>
</evidence>
<dbReference type="InterPro" id="IPR046238">
    <property type="entry name" value="DUF6271"/>
</dbReference>
<name>A0A1Q8VS36_9ACTO</name>
<comment type="caution">
    <text evidence="1">The sequence shown here is derived from an EMBL/GenBank/DDBJ whole genome shotgun (WGS) entry which is preliminary data.</text>
</comment>
<dbReference type="EMBL" id="MSKL01000005">
    <property type="protein sequence ID" value="OLO50893.1"/>
    <property type="molecule type" value="Genomic_DNA"/>
</dbReference>
<proteinExistence type="predicted"/>
<dbReference type="Pfam" id="PF19787">
    <property type="entry name" value="DUF6271"/>
    <property type="match status" value="1"/>
</dbReference>
<gene>
    <name evidence="1" type="ORF">BKH28_01545</name>
</gene>
<protein>
    <recommendedName>
        <fullName evidence="3">Glycosyltransferase family 2 protein</fullName>
    </recommendedName>
</protein>
<dbReference type="Proteomes" id="UP000186394">
    <property type="component" value="Unassembled WGS sequence"/>
</dbReference>
<evidence type="ECO:0000313" key="1">
    <source>
        <dbReference type="EMBL" id="OLO50893.1"/>
    </source>
</evidence>
<reference evidence="1 2" key="1">
    <citation type="submission" date="2016-12" db="EMBL/GenBank/DDBJ databases">
        <title>Genomic comparison of strains in the 'Actinomyces naeslundii' group.</title>
        <authorList>
            <person name="Mughal S.R."/>
            <person name="Do T."/>
            <person name="Gilbert S.C."/>
            <person name="Witherden E.A."/>
            <person name="Didelot X."/>
            <person name="Beighton D."/>
        </authorList>
    </citation>
    <scope>NUCLEOTIDE SEQUENCE [LARGE SCALE GENOMIC DNA]</scope>
    <source>
        <strain evidence="1 2">P6N</strain>
    </source>
</reference>